<dbReference type="OrthoDB" id="692870at2759"/>
<dbReference type="Proteomes" id="UP000324897">
    <property type="component" value="Chromosome 1"/>
</dbReference>
<feature type="region of interest" description="Disordered" evidence="2">
    <location>
        <begin position="517"/>
        <end position="537"/>
    </location>
</feature>
<name>A0A5J9UXJ6_9POAL</name>
<evidence type="ECO:0000259" key="3">
    <source>
        <dbReference type="Pfam" id="PF14303"/>
    </source>
</evidence>
<feature type="compositionally biased region" description="Gly residues" evidence="2">
    <location>
        <begin position="23"/>
        <end position="35"/>
    </location>
</feature>
<comment type="caution">
    <text evidence="4">The sequence shown here is derived from an EMBL/GenBank/DDBJ whole genome shotgun (WGS) entry which is preliminary data.</text>
</comment>
<dbReference type="InterPro" id="IPR029466">
    <property type="entry name" value="NAM-associated_C"/>
</dbReference>
<feature type="non-terminal residue" evidence="4">
    <location>
        <position position="1"/>
    </location>
</feature>
<proteinExistence type="predicted"/>
<feature type="coiled-coil region" evidence="1">
    <location>
        <begin position="416"/>
        <end position="492"/>
    </location>
</feature>
<protein>
    <recommendedName>
        <fullName evidence="3">No apical meristem-associated C-terminal domain-containing protein</fullName>
    </recommendedName>
</protein>
<dbReference type="PANTHER" id="PTHR45125:SF28">
    <property type="entry name" value="OS02G0603500 PROTEIN"/>
    <property type="match status" value="1"/>
</dbReference>
<feature type="compositionally biased region" description="Basic and acidic residues" evidence="2">
    <location>
        <begin position="527"/>
        <end position="537"/>
    </location>
</feature>
<evidence type="ECO:0000313" key="4">
    <source>
        <dbReference type="EMBL" id="TVU27817.1"/>
    </source>
</evidence>
<organism evidence="4 5">
    <name type="scientific">Eragrostis curvula</name>
    <name type="common">weeping love grass</name>
    <dbReference type="NCBI Taxonomy" id="38414"/>
    <lineage>
        <taxon>Eukaryota</taxon>
        <taxon>Viridiplantae</taxon>
        <taxon>Streptophyta</taxon>
        <taxon>Embryophyta</taxon>
        <taxon>Tracheophyta</taxon>
        <taxon>Spermatophyta</taxon>
        <taxon>Magnoliopsida</taxon>
        <taxon>Liliopsida</taxon>
        <taxon>Poales</taxon>
        <taxon>Poaceae</taxon>
        <taxon>PACMAD clade</taxon>
        <taxon>Chloridoideae</taxon>
        <taxon>Eragrostideae</taxon>
        <taxon>Eragrostidinae</taxon>
        <taxon>Eragrostis</taxon>
    </lineage>
</organism>
<dbReference type="Pfam" id="PF14303">
    <property type="entry name" value="NAM-associated"/>
    <property type="match status" value="1"/>
</dbReference>
<feature type="region of interest" description="Disordered" evidence="2">
    <location>
        <begin position="341"/>
        <end position="402"/>
    </location>
</feature>
<keyword evidence="5" id="KW-1185">Reference proteome</keyword>
<dbReference type="AlphaFoldDB" id="A0A5J9UXJ6"/>
<feature type="region of interest" description="Disordered" evidence="2">
    <location>
        <begin position="1"/>
        <end position="100"/>
    </location>
</feature>
<keyword evidence="1" id="KW-0175">Coiled coil</keyword>
<feature type="compositionally biased region" description="Acidic residues" evidence="2">
    <location>
        <begin position="357"/>
        <end position="368"/>
    </location>
</feature>
<dbReference type="Gramene" id="TVU27817">
    <property type="protein sequence ID" value="TVU27817"/>
    <property type="gene ID" value="EJB05_19318"/>
</dbReference>
<feature type="domain" description="No apical meristem-associated C-terminal" evidence="3">
    <location>
        <begin position="322"/>
        <end position="515"/>
    </location>
</feature>
<evidence type="ECO:0000256" key="2">
    <source>
        <dbReference type="SAM" id="MobiDB-lite"/>
    </source>
</evidence>
<feature type="compositionally biased region" description="Basic and acidic residues" evidence="2">
    <location>
        <begin position="390"/>
        <end position="400"/>
    </location>
</feature>
<dbReference type="EMBL" id="RWGY01000011">
    <property type="protein sequence ID" value="TVU27817.1"/>
    <property type="molecule type" value="Genomic_DNA"/>
</dbReference>
<feature type="compositionally biased region" description="Low complexity" evidence="2">
    <location>
        <begin position="66"/>
        <end position="88"/>
    </location>
</feature>
<evidence type="ECO:0000256" key="1">
    <source>
        <dbReference type="SAM" id="Coils"/>
    </source>
</evidence>
<evidence type="ECO:0000313" key="5">
    <source>
        <dbReference type="Proteomes" id="UP000324897"/>
    </source>
</evidence>
<reference evidence="4 5" key="1">
    <citation type="journal article" date="2019" name="Sci. Rep.">
        <title>A high-quality genome of Eragrostis curvula grass provides insights into Poaceae evolution and supports new strategies to enhance forage quality.</title>
        <authorList>
            <person name="Carballo J."/>
            <person name="Santos B.A.C.M."/>
            <person name="Zappacosta D."/>
            <person name="Garbus I."/>
            <person name="Selva J.P."/>
            <person name="Gallo C.A."/>
            <person name="Diaz A."/>
            <person name="Albertini E."/>
            <person name="Caccamo M."/>
            <person name="Echenique V."/>
        </authorList>
    </citation>
    <scope>NUCLEOTIDE SEQUENCE [LARGE SCALE GENOMIC DNA]</scope>
    <source>
        <strain evidence="5">cv. Victoria</strain>
        <tissue evidence="4">Leaf</tissue>
    </source>
</reference>
<gene>
    <name evidence="4" type="ORF">EJB05_19318</name>
</gene>
<dbReference type="PANTHER" id="PTHR45125">
    <property type="entry name" value="F21J9.4-RELATED"/>
    <property type="match status" value="1"/>
</dbReference>
<accession>A0A5J9UXJ6</accession>
<sequence>MTAAAAAMPPPPPRPPMKVTKAGRGGRGSTRGGKGTATNASRGGKGAVRGGKPAATTAARGGKVPASTAARGAASATAARGGNGAAAARPGKGSSGRPTPAASVCEVAAMDDGAAAHVAEGVQATQIDESSTSAHDAGDVPAHLQFSAVLETQGHTDADDLNMFDEMSQSDDGYTGLMNDAIGIDDFATPLEEEQAEDDIEDDEVFEIQKSGWKRGGNYSVQEDEALLSAWENVTTDPVIGKDQPGASYWQRISDYYHSNVTVPSSRTLGSLSHRWKSIAECCTRWSGCMENVDRQQPSGMTIEDRQNVAKELYKQREPNGRSFAMLHCWQMLKHNEKWINRDKDPHPLKKRGSSDMEFDDYGDDDDESGRSTTPSSDWPANKRPPGRKISKERMKRGGGEGDVFQSAVQDIIVTKKELEASRKEDKQAKIEADNQWREYIKSVEERKMAIEQERLRVQEEEANARKEEAIARKEEARARKEEAIAKRMKQDMKIMFMDISGLDDQQKAWVLASRGDISRKAQKAASEGEKANDESV</sequence>